<dbReference type="GeneID" id="46488451"/>
<dbReference type="OMA" id="IALQFHH"/>
<dbReference type="RefSeq" id="WP_011083995.1">
    <property type="nucleotide sequence ID" value="NZ_AJQI01000045.1"/>
</dbReference>
<evidence type="ECO:0000313" key="1">
    <source>
        <dbReference type="EMBL" id="BAR56385.1"/>
    </source>
</evidence>
<dbReference type="Pfam" id="PF06170">
    <property type="entry name" value="DUF983"/>
    <property type="match status" value="1"/>
</dbReference>
<protein>
    <submittedName>
        <fullName evidence="1">Uncharacterized protein</fullName>
    </submittedName>
</protein>
<dbReference type="Proteomes" id="UP000063308">
    <property type="component" value="Chromosome"/>
</dbReference>
<dbReference type="InterPro" id="IPR009325">
    <property type="entry name" value="DUF983"/>
</dbReference>
<accession>A0A0E3VTW8</accession>
<gene>
    <name evidence="1" type="ORF">NK6_3207</name>
</gene>
<name>A0A0E3VTW8_9BRAD</name>
<reference evidence="1 2" key="1">
    <citation type="submission" date="2014-11" db="EMBL/GenBank/DDBJ databases">
        <title>Symbiosis island explosion on the genome of extra-slow-growing strains of soybean bradyrhizobia with massive insertion sequences.</title>
        <authorList>
            <person name="Iida T."/>
            <person name="Minamisawa K."/>
        </authorList>
    </citation>
    <scope>NUCLEOTIDE SEQUENCE [LARGE SCALE GENOMIC DNA]</scope>
    <source>
        <strain evidence="1 2">NK6</strain>
    </source>
</reference>
<organism evidence="1 2">
    <name type="scientific">Bradyrhizobium diazoefficiens</name>
    <dbReference type="NCBI Taxonomy" id="1355477"/>
    <lineage>
        <taxon>Bacteria</taxon>
        <taxon>Pseudomonadati</taxon>
        <taxon>Pseudomonadota</taxon>
        <taxon>Alphaproteobacteria</taxon>
        <taxon>Hyphomicrobiales</taxon>
        <taxon>Nitrobacteraceae</taxon>
        <taxon>Bradyrhizobium</taxon>
    </lineage>
</organism>
<evidence type="ECO:0000313" key="2">
    <source>
        <dbReference type="Proteomes" id="UP000063308"/>
    </source>
</evidence>
<sequence>MNDTAGPPKSETTVLQSAMRGLACKCPRCGQGKLYAGFLTLAPSCDRCGLDYAFIDTGDGPAIFIIMLAGGIVVACALIVEVKYQPPYWLHAVLWLPLILATTLLPLRAMKSLLIALQFHHKAAPGRLVDRAK</sequence>
<dbReference type="EMBL" id="AP014685">
    <property type="protein sequence ID" value="BAR56385.1"/>
    <property type="molecule type" value="Genomic_DNA"/>
</dbReference>
<dbReference type="AlphaFoldDB" id="A0A0E3VTW8"/>
<proteinExistence type="predicted"/>